<feature type="compositionally biased region" description="Low complexity" evidence="1">
    <location>
        <begin position="1"/>
        <end position="29"/>
    </location>
</feature>
<gene>
    <name evidence="3" type="primary">ybx1</name>
</gene>
<dbReference type="PROSITE" id="PS51857">
    <property type="entry name" value="CSD_2"/>
    <property type="match status" value="1"/>
</dbReference>
<evidence type="ECO:0000313" key="4">
    <source>
        <dbReference type="Proteomes" id="UP000005226"/>
    </source>
</evidence>
<reference evidence="3" key="3">
    <citation type="submission" date="2025-09" db="UniProtKB">
        <authorList>
            <consortium name="Ensembl"/>
        </authorList>
    </citation>
    <scope>IDENTIFICATION</scope>
</reference>
<organism evidence="3 4">
    <name type="scientific">Takifugu rubripes</name>
    <name type="common">Japanese pufferfish</name>
    <name type="synonym">Fugu rubripes</name>
    <dbReference type="NCBI Taxonomy" id="31033"/>
    <lineage>
        <taxon>Eukaryota</taxon>
        <taxon>Metazoa</taxon>
        <taxon>Chordata</taxon>
        <taxon>Craniata</taxon>
        <taxon>Vertebrata</taxon>
        <taxon>Euteleostomi</taxon>
        <taxon>Actinopterygii</taxon>
        <taxon>Neopterygii</taxon>
        <taxon>Teleostei</taxon>
        <taxon>Neoteleostei</taxon>
        <taxon>Acanthomorphata</taxon>
        <taxon>Eupercaria</taxon>
        <taxon>Tetraodontiformes</taxon>
        <taxon>Tetradontoidea</taxon>
        <taxon>Tetraodontidae</taxon>
        <taxon>Takifugu</taxon>
    </lineage>
</organism>
<feature type="domain" description="CSD" evidence="2">
    <location>
        <begin position="35"/>
        <end position="98"/>
    </location>
</feature>
<reference evidence="3 4" key="1">
    <citation type="journal article" date="2011" name="Genome Biol. Evol.">
        <title>Integration of the genetic map and genome assembly of fugu facilitates insights into distinct features of genome evolution in teleosts and mammals.</title>
        <authorList>
            <person name="Kai W."/>
            <person name="Kikuchi K."/>
            <person name="Tohari S."/>
            <person name="Chew A.K."/>
            <person name="Tay A."/>
            <person name="Fujiwara A."/>
            <person name="Hosoya S."/>
            <person name="Suetake H."/>
            <person name="Naruse K."/>
            <person name="Brenner S."/>
            <person name="Suzuki Y."/>
            <person name="Venkatesh B."/>
        </authorList>
    </citation>
    <scope>NUCLEOTIDE SEQUENCE [LARGE SCALE GENOMIC DNA]</scope>
</reference>
<dbReference type="SMART" id="SM00357">
    <property type="entry name" value="CSP"/>
    <property type="match status" value="1"/>
</dbReference>
<feature type="compositionally biased region" description="Basic residues" evidence="1">
    <location>
        <begin position="172"/>
        <end position="187"/>
    </location>
</feature>
<evidence type="ECO:0000256" key="1">
    <source>
        <dbReference type="SAM" id="MobiDB-lite"/>
    </source>
</evidence>
<dbReference type="OMA" id="IIRFSHQ"/>
<feature type="region of interest" description="Disordered" evidence="1">
    <location>
        <begin position="93"/>
        <end position="325"/>
    </location>
</feature>
<protein>
    <submittedName>
        <fullName evidence="3">Y box binding protein 1</fullName>
    </submittedName>
</protein>
<evidence type="ECO:0000259" key="2">
    <source>
        <dbReference type="PROSITE" id="PS51857"/>
    </source>
</evidence>
<dbReference type="InterPro" id="IPR011129">
    <property type="entry name" value="CSD"/>
</dbReference>
<dbReference type="Proteomes" id="UP000005226">
    <property type="component" value="Chromosome 3"/>
</dbReference>
<accession>A0A674PKF0</accession>
<feature type="compositionally biased region" description="Basic and acidic residues" evidence="1">
    <location>
        <begin position="255"/>
        <end position="266"/>
    </location>
</feature>
<proteinExistence type="predicted"/>
<dbReference type="Ensembl" id="ENSTRUT00000085037.1">
    <property type="protein sequence ID" value="ENSTRUP00000086103.1"/>
    <property type="gene ID" value="ENSTRUG00000024170.2"/>
</dbReference>
<dbReference type="InterPro" id="IPR002059">
    <property type="entry name" value="CSP_DNA-bd"/>
</dbReference>
<dbReference type="InterPro" id="IPR050181">
    <property type="entry name" value="Cold_shock_domain"/>
</dbReference>
<dbReference type="GO" id="GO:0003676">
    <property type="term" value="F:nucleic acid binding"/>
    <property type="evidence" value="ECO:0007669"/>
    <property type="project" value="InterPro"/>
</dbReference>
<keyword evidence="4" id="KW-1185">Reference proteome</keyword>
<dbReference type="SUPFAM" id="SSF50249">
    <property type="entry name" value="Nucleic acid-binding proteins"/>
    <property type="match status" value="1"/>
</dbReference>
<dbReference type="PANTHER" id="PTHR11544">
    <property type="entry name" value="COLD SHOCK DOMAIN CONTAINING PROTEINS"/>
    <property type="match status" value="1"/>
</dbReference>
<dbReference type="FunCoup" id="A0A674PKF0">
    <property type="interactions" value="1458"/>
</dbReference>
<dbReference type="PRINTS" id="PR00050">
    <property type="entry name" value="COLDSHOCK"/>
</dbReference>
<feature type="compositionally biased region" description="Basic residues" evidence="1">
    <location>
        <begin position="115"/>
        <end position="125"/>
    </location>
</feature>
<dbReference type="InterPro" id="IPR012340">
    <property type="entry name" value="NA-bd_OB-fold"/>
</dbReference>
<dbReference type="AlphaFoldDB" id="A0A674PKF0"/>
<evidence type="ECO:0000313" key="3">
    <source>
        <dbReference type="Ensembl" id="ENSTRUP00000086103.1"/>
    </source>
</evidence>
<dbReference type="GeneTree" id="ENSGT00940000153341"/>
<reference evidence="3" key="2">
    <citation type="submission" date="2025-08" db="UniProtKB">
        <authorList>
            <consortium name="Ensembl"/>
        </authorList>
    </citation>
    <scope>IDENTIFICATION</scope>
</reference>
<name>A0A674PKF0_TAKRU</name>
<dbReference type="Gene3D" id="2.40.50.140">
    <property type="entry name" value="Nucleic acid-binding proteins"/>
    <property type="match status" value="1"/>
</dbReference>
<feature type="compositionally biased region" description="Basic residues" evidence="1">
    <location>
        <begin position="277"/>
        <end position="290"/>
    </location>
</feature>
<dbReference type="InParanoid" id="A0A674PKF0"/>
<feature type="region of interest" description="Disordered" evidence="1">
    <location>
        <begin position="1"/>
        <end position="34"/>
    </location>
</feature>
<sequence length="325" mass="35566">MSSEAETQQAPQPAADEEGPSSPAAAASAGDKKVIGEGTGNELFICFRNDTKEDVFVHQTAIKKNNPRKYLRSVGDGETVEFDVVEGEKGAEAANVTGPGGVAVQGSKYAADRNRYRRFPRRRGPPRGGDYPENYQSDGEGEPGSGGHDKSSGGENAPEGDSQQQRRPTYPGRRRYPPYFVRRRFGRRPPYTNAPRGEMTEGGEGDDNQGGPEQGNRPARQYYRGFRPRFRPRSRATAPLLNDRSACRGPPRPRPVRDGEEDKENQGGEGGQNQQPRQRRSRQNYRRRRPQTGGKPGPETKEAKTGGDPSAEKTSAPEAQQGGAE</sequence>
<dbReference type="Pfam" id="PF00313">
    <property type="entry name" value="CSD"/>
    <property type="match status" value="1"/>
</dbReference>